<keyword evidence="3" id="KW-0963">Cytoplasm</keyword>
<dbReference type="Gene3D" id="3.30.210.10">
    <property type="entry name" value="DNA polymerase, thumb domain"/>
    <property type="match status" value="1"/>
</dbReference>
<evidence type="ECO:0000256" key="4">
    <source>
        <dbReference type="ARBA" id="ARBA00022679"/>
    </source>
</evidence>
<dbReference type="PRINTS" id="PR00870">
    <property type="entry name" value="DNAPOLXBETA"/>
</dbReference>
<dbReference type="InterPro" id="IPR043519">
    <property type="entry name" value="NT_sf"/>
</dbReference>
<evidence type="ECO:0000256" key="11">
    <source>
        <dbReference type="ARBA" id="ARBA00023204"/>
    </source>
</evidence>
<dbReference type="CDD" id="cd00141">
    <property type="entry name" value="NT_POLXc"/>
    <property type="match status" value="1"/>
</dbReference>
<dbReference type="PANTHER" id="PTHR11276">
    <property type="entry name" value="DNA POLYMERASE TYPE-X FAMILY MEMBER"/>
    <property type="match status" value="1"/>
</dbReference>
<dbReference type="GO" id="GO:0046872">
    <property type="term" value="F:metal ion binding"/>
    <property type="evidence" value="ECO:0007669"/>
    <property type="project" value="UniProtKB-UniRule"/>
</dbReference>
<keyword evidence="4 15" id="KW-0808">Transferase</keyword>
<dbReference type="AlphaFoldDB" id="A0A9N9BWM9"/>
<dbReference type="EMBL" id="CAJVPI010000875">
    <property type="protein sequence ID" value="CAG8579210.1"/>
    <property type="molecule type" value="Genomic_DNA"/>
</dbReference>
<dbReference type="PANTHER" id="PTHR11276:SF42">
    <property type="entry name" value="DNA POLYMERASE BETA"/>
    <property type="match status" value="1"/>
</dbReference>
<keyword evidence="18" id="KW-1185">Reference proteome</keyword>
<sequence length="394" mass="45012">MRSHIQISHIRLKRTFVVTLAREKFIALGPKNDTSKHKKIKFDPTDELWKSDINLNEHITKALEALLEKERKSGDPFKQRAYENAIHVITSYPARIISGAEAKKLQGIGSSIANKIDEIIKTGTCESLKEKREETELFETFSQVFGIGPVAAKRFVETGYKSLSDLARDPHLTDMQKLGIKYVDEFKLMIPNVEAQGLEHYVQDILKELSPAYTGIACGDYRRGLPETHSLNMAVTHPNYTSSPPNNPGKLLLDMTDALTDLGFLTDHISSGALKYWGVCKLPTDSNAIHRRIQIRLLPYDRYWPGIIALTGDKQFVKYFRRYASEQGFHLDDYVICRRNNETGELGPPLKVQSEEQVFAILKLKYIEPEQRSFRDMKTSVDGTRIELKNVRKW</sequence>
<dbReference type="InterPro" id="IPR027421">
    <property type="entry name" value="DNA_pol_lamdba_lyase_dom_sf"/>
</dbReference>
<evidence type="ECO:0000256" key="15">
    <source>
        <dbReference type="RuleBase" id="RU366014"/>
    </source>
</evidence>
<dbReference type="Pfam" id="PF14791">
    <property type="entry name" value="DNA_pol_B_thumb"/>
    <property type="match status" value="1"/>
</dbReference>
<dbReference type="GO" id="GO:0006303">
    <property type="term" value="P:double-strand break repair via nonhomologous end joining"/>
    <property type="evidence" value="ECO:0007669"/>
    <property type="project" value="TreeGrafter"/>
</dbReference>
<evidence type="ECO:0000256" key="7">
    <source>
        <dbReference type="ARBA" id="ARBA00022763"/>
    </source>
</evidence>
<keyword evidence="8" id="KW-0460">Magnesium</keyword>
<dbReference type="Pfam" id="PF14716">
    <property type="entry name" value="HHH_8"/>
    <property type="match status" value="1"/>
</dbReference>
<dbReference type="Gene3D" id="1.10.150.20">
    <property type="entry name" value="5' to 3' exonuclease, C-terminal subdomain"/>
    <property type="match status" value="1"/>
</dbReference>
<dbReference type="InterPro" id="IPR037160">
    <property type="entry name" value="DNA_Pol_thumb_sf"/>
</dbReference>
<accession>A0A9N9BWM9</accession>
<keyword evidence="7 15" id="KW-0227">DNA damage</keyword>
<comment type="caution">
    <text evidence="17">The sequence shown here is derived from an EMBL/GenBank/DDBJ whole genome shotgun (WGS) entry which is preliminary data.</text>
</comment>
<reference evidence="17" key="1">
    <citation type="submission" date="2021-06" db="EMBL/GenBank/DDBJ databases">
        <authorList>
            <person name="Kallberg Y."/>
            <person name="Tangrot J."/>
            <person name="Rosling A."/>
        </authorList>
    </citation>
    <scope>NUCLEOTIDE SEQUENCE</scope>
    <source>
        <strain evidence="17">BR232B</strain>
    </source>
</reference>
<dbReference type="OrthoDB" id="205514at2759"/>
<evidence type="ECO:0000256" key="3">
    <source>
        <dbReference type="ARBA" id="ARBA00022490"/>
    </source>
</evidence>
<evidence type="ECO:0000256" key="1">
    <source>
        <dbReference type="ARBA" id="ARBA00001946"/>
    </source>
</evidence>
<proteinExistence type="inferred from homology"/>
<keyword evidence="10" id="KW-0238">DNA-binding</keyword>
<evidence type="ECO:0000313" key="18">
    <source>
        <dbReference type="Proteomes" id="UP000789739"/>
    </source>
</evidence>
<feature type="domain" description="DNA-directed DNA polymerase X" evidence="16">
    <location>
        <begin position="54"/>
        <end position="373"/>
    </location>
</feature>
<dbReference type="InterPro" id="IPR029398">
    <property type="entry name" value="PolB_thumb"/>
</dbReference>
<keyword evidence="12 15" id="KW-0539">Nucleus</keyword>
<protein>
    <recommendedName>
        <fullName evidence="15">DNA polymerase</fullName>
        <ecNumber evidence="15">2.7.7.7</ecNumber>
    </recommendedName>
</protein>
<comment type="catalytic activity">
    <reaction evidence="13 15">
        <text>DNA(n) + a 2'-deoxyribonucleoside 5'-triphosphate = DNA(n+1) + diphosphate</text>
        <dbReference type="Rhea" id="RHEA:22508"/>
        <dbReference type="Rhea" id="RHEA-COMP:17339"/>
        <dbReference type="Rhea" id="RHEA-COMP:17340"/>
        <dbReference type="ChEBI" id="CHEBI:33019"/>
        <dbReference type="ChEBI" id="CHEBI:61560"/>
        <dbReference type="ChEBI" id="CHEBI:173112"/>
        <dbReference type="EC" id="2.7.7.7"/>
    </reaction>
</comment>
<evidence type="ECO:0000256" key="9">
    <source>
        <dbReference type="ARBA" id="ARBA00022932"/>
    </source>
</evidence>
<dbReference type="InterPro" id="IPR028207">
    <property type="entry name" value="DNA_pol_B_palm_palm"/>
</dbReference>
<dbReference type="Pfam" id="PF14792">
    <property type="entry name" value="DNA_pol_B_palm"/>
    <property type="match status" value="1"/>
</dbReference>
<dbReference type="SUPFAM" id="SSF81585">
    <property type="entry name" value="PsbU/PolX domain-like"/>
    <property type="match status" value="1"/>
</dbReference>
<dbReference type="PRINTS" id="PR00869">
    <property type="entry name" value="DNAPOLX"/>
</dbReference>
<keyword evidence="6" id="KW-0479">Metal-binding</keyword>
<evidence type="ECO:0000256" key="5">
    <source>
        <dbReference type="ARBA" id="ARBA00022695"/>
    </source>
</evidence>
<dbReference type="Gene3D" id="1.10.150.110">
    <property type="entry name" value="DNA polymerase beta, N-terminal domain-like"/>
    <property type="match status" value="1"/>
</dbReference>
<dbReference type="EC" id="2.7.7.7" evidence="15"/>
<comment type="cofactor">
    <cofactor evidence="1">
        <name>Mg(2+)</name>
        <dbReference type="ChEBI" id="CHEBI:18420"/>
    </cofactor>
</comment>
<feature type="active site" description="Nucleophile; Schiff-base intermediate with DNA; for 5'-dRP lyase activity" evidence="14">
    <location>
        <position position="115"/>
    </location>
</feature>
<comment type="similarity">
    <text evidence="15">Belongs to the DNA polymerase type-X family.</text>
</comment>
<evidence type="ECO:0000256" key="8">
    <source>
        <dbReference type="ARBA" id="ARBA00022842"/>
    </source>
</evidence>
<dbReference type="InterPro" id="IPR002008">
    <property type="entry name" value="DNA_pol_X_beta-like"/>
</dbReference>
<dbReference type="SUPFAM" id="SSF81301">
    <property type="entry name" value="Nucleotidyltransferase"/>
    <property type="match status" value="1"/>
</dbReference>
<keyword evidence="11 15" id="KW-0234">DNA repair</keyword>
<dbReference type="GO" id="GO:0003887">
    <property type="term" value="F:DNA-directed DNA polymerase activity"/>
    <property type="evidence" value="ECO:0007669"/>
    <property type="project" value="UniProtKB-UniRule"/>
</dbReference>
<evidence type="ECO:0000256" key="14">
    <source>
        <dbReference type="PIRSR" id="PIRSR622312-50"/>
    </source>
</evidence>
<evidence type="ECO:0000256" key="6">
    <source>
        <dbReference type="ARBA" id="ARBA00022723"/>
    </source>
</evidence>
<name>A0A9N9BWM9_9GLOM</name>
<keyword evidence="9 15" id="KW-0239">DNA-directed DNA polymerase</keyword>
<dbReference type="Proteomes" id="UP000789739">
    <property type="component" value="Unassembled WGS sequence"/>
</dbReference>
<keyword evidence="5 15" id="KW-0548">Nucleotidyltransferase</keyword>
<dbReference type="InterPro" id="IPR022312">
    <property type="entry name" value="DNA_pol_X"/>
</dbReference>
<dbReference type="InterPro" id="IPR002054">
    <property type="entry name" value="DNA-dir_DNA_pol_X"/>
</dbReference>
<evidence type="ECO:0000256" key="13">
    <source>
        <dbReference type="ARBA" id="ARBA00049244"/>
    </source>
</evidence>
<gene>
    <name evidence="17" type="ORF">PBRASI_LOCUS6526</name>
</gene>
<evidence type="ECO:0000256" key="12">
    <source>
        <dbReference type="ARBA" id="ARBA00023242"/>
    </source>
</evidence>
<organism evidence="17 18">
    <name type="scientific">Paraglomus brasilianum</name>
    <dbReference type="NCBI Taxonomy" id="144538"/>
    <lineage>
        <taxon>Eukaryota</taxon>
        <taxon>Fungi</taxon>
        <taxon>Fungi incertae sedis</taxon>
        <taxon>Mucoromycota</taxon>
        <taxon>Glomeromycotina</taxon>
        <taxon>Glomeromycetes</taxon>
        <taxon>Paraglomerales</taxon>
        <taxon>Paraglomeraceae</taxon>
        <taxon>Paraglomus</taxon>
    </lineage>
</organism>
<dbReference type="SUPFAM" id="SSF47802">
    <property type="entry name" value="DNA polymerase beta, N-terminal domain-like"/>
    <property type="match status" value="1"/>
</dbReference>
<dbReference type="GO" id="GO:0003677">
    <property type="term" value="F:DNA binding"/>
    <property type="evidence" value="ECO:0007669"/>
    <property type="project" value="UniProtKB-UniRule"/>
</dbReference>
<dbReference type="GO" id="GO:0005634">
    <property type="term" value="C:nucleus"/>
    <property type="evidence" value="ECO:0007669"/>
    <property type="project" value="UniProtKB-SubCell"/>
</dbReference>
<evidence type="ECO:0000259" key="16">
    <source>
        <dbReference type="SMART" id="SM00483"/>
    </source>
</evidence>
<dbReference type="Pfam" id="PF10391">
    <property type="entry name" value="DNA_pol_lambd_f"/>
    <property type="match status" value="1"/>
</dbReference>
<evidence type="ECO:0000256" key="10">
    <source>
        <dbReference type="ARBA" id="ARBA00023125"/>
    </source>
</evidence>
<dbReference type="Gene3D" id="3.30.460.10">
    <property type="entry name" value="Beta Polymerase, domain 2"/>
    <property type="match status" value="1"/>
</dbReference>
<evidence type="ECO:0000313" key="17">
    <source>
        <dbReference type="EMBL" id="CAG8579210.1"/>
    </source>
</evidence>
<dbReference type="SMART" id="SM00483">
    <property type="entry name" value="POLXc"/>
    <property type="match status" value="1"/>
</dbReference>
<comment type="subcellular location">
    <subcellularLocation>
        <location evidence="2 15">Nucleus</location>
    </subcellularLocation>
</comment>
<dbReference type="InterPro" id="IPR010996">
    <property type="entry name" value="HHH_MUS81"/>
</dbReference>
<evidence type="ECO:0000256" key="2">
    <source>
        <dbReference type="ARBA" id="ARBA00004123"/>
    </source>
</evidence>
<comment type="function">
    <text evidence="15">DNA polymerase that functions in several pathways of DNA repair. Involved in base excision repair (BER) responsible for repair of lesions that give rise to abasic (AP) sites in DNA. Also contributes to DNA double-strand break repair by non-homologous end joining and homologous recombination. Has both template-dependent and template-independent (terminal transferase) DNA polymerase activities. Has also a 5'-deoxyribose-5-phosphate lyase (dRP lyase) activity.</text>
</comment>
<dbReference type="GO" id="GO:0006284">
    <property type="term" value="P:base-excision repair"/>
    <property type="evidence" value="ECO:0007669"/>
    <property type="project" value="TreeGrafter"/>
</dbReference>
<dbReference type="InterPro" id="IPR018944">
    <property type="entry name" value="DNA_pol_lambd_fingers_domain"/>
</dbReference>